<dbReference type="Pfam" id="PF03929">
    <property type="entry name" value="PepSY_TM"/>
    <property type="match status" value="1"/>
</dbReference>
<dbReference type="Pfam" id="PF00175">
    <property type="entry name" value="NAD_binding_1"/>
    <property type="match status" value="1"/>
</dbReference>
<dbReference type="SUPFAM" id="SSF52218">
    <property type="entry name" value="Flavoproteins"/>
    <property type="match status" value="1"/>
</dbReference>
<dbReference type="OrthoDB" id="9816402at2"/>
<evidence type="ECO:0000256" key="3">
    <source>
        <dbReference type="ARBA" id="ARBA00023797"/>
    </source>
</evidence>
<protein>
    <recommendedName>
        <fullName evidence="3">NADPH--hemoprotein reductase</fullName>
        <ecNumber evidence="3">1.6.2.4</ecNumber>
    </recommendedName>
</protein>
<feature type="domain" description="Flavodoxin-like" evidence="5">
    <location>
        <begin position="334"/>
        <end position="467"/>
    </location>
</feature>
<keyword evidence="1" id="KW-0285">Flavoprotein</keyword>
<feature type="transmembrane region" description="Helical" evidence="4">
    <location>
        <begin position="123"/>
        <end position="148"/>
    </location>
</feature>
<dbReference type="InterPro" id="IPR001433">
    <property type="entry name" value="OxRdtase_FAD/NAD-bd"/>
</dbReference>
<dbReference type="GO" id="GO:0050660">
    <property type="term" value="F:flavin adenine dinucleotide binding"/>
    <property type="evidence" value="ECO:0007669"/>
    <property type="project" value="TreeGrafter"/>
</dbReference>
<keyword evidence="4" id="KW-1133">Transmembrane helix</keyword>
<evidence type="ECO:0000256" key="2">
    <source>
        <dbReference type="ARBA" id="ARBA00022643"/>
    </source>
</evidence>
<reference evidence="7 8" key="1">
    <citation type="submission" date="2018-01" db="EMBL/GenBank/DDBJ databases">
        <title>Genomic Encyclopedia of Type Strains, Phase III (KMG-III): the genomes of soil and plant-associated and newly described type strains.</title>
        <authorList>
            <person name="Whitman W."/>
        </authorList>
    </citation>
    <scope>NUCLEOTIDE SEQUENCE [LARGE SCALE GENOMIC DNA]</scope>
    <source>
        <strain evidence="7 8">1131</strain>
    </source>
</reference>
<dbReference type="InterPro" id="IPR039261">
    <property type="entry name" value="FNR_nucleotide-bd"/>
</dbReference>
<dbReference type="Gene3D" id="3.40.50.80">
    <property type="entry name" value="Nucleotide-binding domain of ferredoxin-NADP reductase (FNR) module"/>
    <property type="match status" value="1"/>
</dbReference>
<evidence type="ECO:0000259" key="5">
    <source>
        <dbReference type="PROSITE" id="PS50902"/>
    </source>
</evidence>
<dbReference type="AlphaFoldDB" id="A0A2S4M6K0"/>
<dbReference type="InterPro" id="IPR029039">
    <property type="entry name" value="Flavoprotein-like_sf"/>
</dbReference>
<evidence type="ECO:0000256" key="1">
    <source>
        <dbReference type="ARBA" id="ARBA00022630"/>
    </source>
</evidence>
<evidence type="ECO:0000256" key="4">
    <source>
        <dbReference type="SAM" id="Phobius"/>
    </source>
</evidence>
<dbReference type="InterPro" id="IPR005625">
    <property type="entry name" value="PepSY-ass_TM"/>
</dbReference>
<keyword evidence="2" id="KW-0288">FMN</keyword>
<keyword evidence="8" id="KW-1185">Reference proteome</keyword>
<dbReference type="InterPro" id="IPR017938">
    <property type="entry name" value="Riboflavin_synthase-like_b-brl"/>
</dbReference>
<feature type="domain" description="FAD-binding FR-type" evidence="6">
    <location>
        <begin position="483"/>
        <end position="600"/>
    </location>
</feature>
<feature type="transmembrane region" description="Helical" evidence="4">
    <location>
        <begin position="601"/>
        <end position="622"/>
    </location>
</feature>
<accession>A0A2S4M6K0</accession>
<dbReference type="EC" id="1.6.2.4" evidence="3"/>
<gene>
    <name evidence="7" type="ORF">CYD53_10952</name>
</gene>
<dbReference type="EMBL" id="PQFZ01000009">
    <property type="protein sequence ID" value="POR50344.1"/>
    <property type="molecule type" value="Genomic_DNA"/>
</dbReference>
<dbReference type="InterPro" id="IPR017927">
    <property type="entry name" value="FAD-bd_FR_type"/>
</dbReference>
<proteinExistence type="predicted"/>
<dbReference type="RefSeq" id="WP_103719130.1">
    <property type="nucleotide sequence ID" value="NZ_PQFZ01000009.1"/>
</dbReference>
<dbReference type="CDD" id="cd06201">
    <property type="entry name" value="SiR_like2"/>
    <property type="match status" value="1"/>
</dbReference>
<dbReference type="PRINTS" id="PR00371">
    <property type="entry name" value="FPNCR"/>
</dbReference>
<dbReference type="PROSITE" id="PS51384">
    <property type="entry name" value="FAD_FR"/>
    <property type="match status" value="1"/>
</dbReference>
<dbReference type="Pfam" id="PF00258">
    <property type="entry name" value="Flavodoxin_1"/>
    <property type="match status" value="1"/>
</dbReference>
<dbReference type="Proteomes" id="UP000236919">
    <property type="component" value="Unassembled WGS sequence"/>
</dbReference>
<keyword evidence="4" id="KW-0472">Membrane</keyword>
<dbReference type="GO" id="GO:0010181">
    <property type="term" value="F:FMN binding"/>
    <property type="evidence" value="ECO:0007669"/>
    <property type="project" value="InterPro"/>
</dbReference>
<organism evidence="7 8">
    <name type="scientific">Bosea psychrotolerans</name>
    <dbReference type="NCBI Taxonomy" id="1871628"/>
    <lineage>
        <taxon>Bacteria</taxon>
        <taxon>Pseudomonadati</taxon>
        <taxon>Pseudomonadota</taxon>
        <taxon>Alphaproteobacteria</taxon>
        <taxon>Hyphomicrobiales</taxon>
        <taxon>Boseaceae</taxon>
        <taxon>Bosea</taxon>
    </lineage>
</organism>
<sequence length="737" mass="77566">MLRQIHSLPGLIAALLVAVLALTGAILSVQPALEHVAAPSVATDTISVAALAGAAQAQHAEIDKIVKTASGSVLVSYFEGDKAGVDLVDRATGQVIGPHTPSATIRFVTDLHRSLLLGTAGRVAAGLGALAMVILTITGAMMLAARLGGWAALLKPIRGRSRQRWHAQAGRLAMVGLLLTALTGCYLSLTSFELVPDGSTQQSPAASGSGADRAPVGSLAALKAIDLADLRELAFPYAADPTDTYRLTTAAGVTQIDAATGEALSFQPHSAARQIYELIYMLHTGQGLWPLGLLLGLSALAVPVFAVTGAMIWWQRRRFLPRFESNSPASAADTIILVGSEGGSTWGFAKTLHVALTRAGYKAHAASMNALAPSYPKAARMLILTATYGDGTAPANANAFLTRLARHKAKLPVAVLGFGDRCFPKFCRFADDVAAALATKGWPALIETDRIDRQSAQSFALWGEQLGAVLGHKLALAHVAERPRTTALELVKRLDFGSEVQAPTAILTFALPSLPAERTVWRRLFPASLPHFDAGDLVGIVPPGSTVPRYYSLASSSRDGFLEICVRKQPGGLCSGFLNDLPFGGRIDAFIKSNPAFRPNASAAPLILIGAGAGIAPLMGFLRANRPRREAHLYWGGRSPASDFLYRDELASCVADGRLTGLNAVFSRVADGGHVQDRLTDDAQSLSALLRRGAQIMVCGGRDMADGVSLALDAILAQMGLSTAELRASGLYLEDVY</sequence>
<dbReference type="PANTHER" id="PTHR19384">
    <property type="entry name" value="NITRIC OXIDE SYNTHASE-RELATED"/>
    <property type="match status" value="1"/>
</dbReference>
<comment type="caution">
    <text evidence="7">The sequence shown here is derived from an EMBL/GenBank/DDBJ whole genome shotgun (WGS) entry which is preliminary data.</text>
</comment>
<dbReference type="InterPro" id="IPR001709">
    <property type="entry name" value="Flavoprot_Pyr_Nucl_cyt_Rdtase"/>
</dbReference>
<dbReference type="PANTHER" id="PTHR19384:SF17">
    <property type="entry name" value="NADPH--CYTOCHROME P450 REDUCTASE"/>
    <property type="match status" value="1"/>
</dbReference>
<dbReference type="InterPro" id="IPR008254">
    <property type="entry name" value="Flavodoxin/NO_synth"/>
</dbReference>
<dbReference type="GO" id="GO:0016491">
    <property type="term" value="F:oxidoreductase activity"/>
    <property type="evidence" value="ECO:0007669"/>
    <property type="project" value="InterPro"/>
</dbReference>
<dbReference type="Gene3D" id="2.40.30.10">
    <property type="entry name" value="Translation factors"/>
    <property type="match status" value="1"/>
</dbReference>
<evidence type="ECO:0000313" key="7">
    <source>
        <dbReference type="EMBL" id="POR50344.1"/>
    </source>
</evidence>
<dbReference type="Gene3D" id="3.40.50.360">
    <property type="match status" value="1"/>
</dbReference>
<dbReference type="GO" id="GO:0005829">
    <property type="term" value="C:cytosol"/>
    <property type="evidence" value="ECO:0007669"/>
    <property type="project" value="TreeGrafter"/>
</dbReference>
<evidence type="ECO:0000259" key="6">
    <source>
        <dbReference type="PROSITE" id="PS51384"/>
    </source>
</evidence>
<evidence type="ECO:0000313" key="8">
    <source>
        <dbReference type="Proteomes" id="UP000236919"/>
    </source>
</evidence>
<keyword evidence="4" id="KW-0812">Transmembrane</keyword>
<feature type="transmembrane region" description="Helical" evidence="4">
    <location>
        <begin position="169"/>
        <end position="189"/>
    </location>
</feature>
<feature type="transmembrane region" description="Helical" evidence="4">
    <location>
        <begin position="288"/>
        <end position="314"/>
    </location>
</feature>
<dbReference type="SUPFAM" id="SSF63380">
    <property type="entry name" value="Riboflavin synthase domain-like"/>
    <property type="match status" value="1"/>
</dbReference>
<dbReference type="PROSITE" id="PS50902">
    <property type="entry name" value="FLAVODOXIN_LIKE"/>
    <property type="match status" value="1"/>
</dbReference>
<dbReference type="SUPFAM" id="SSF52343">
    <property type="entry name" value="Ferredoxin reductase-like, C-terminal NADP-linked domain"/>
    <property type="match status" value="1"/>
</dbReference>
<name>A0A2S4M6K0_9HYPH</name>